<dbReference type="EMBL" id="JAZHFS010000013">
    <property type="protein sequence ID" value="MEF2113499.1"/>
    <property type="molecule type" value="Genomic_DNA"/>
</dbReference>
<name>A0ABU7URN4_9CLOT</name>
<dbReference type="RefSeq" id="WP_216252057.1">
    <property type="nucleotide sequence ID" value="NZ_JAZHFS010000013.1"/>
</dbReference>
<comment type="caution">
    <text evidence="1">The sequence shown here is derived from an EMBL/GenBank/DDBJ whole genome shotgun (WGS) entry which is preliminary data.</text>
</comment>
<reference evidence="1 2" key="1">
    <citation type="submission" date="2023-11" db="EMBL/GenBank/DDBJ databases">
        <title>Draft genome sequence of a psychrophilic Clostridium strain from permafrost water brine.</title>
        <authorList>
            <person name="Shcherbakova V.A."/>
            <person name="Trubitsyn V.E."/>
            <person name="Zakharyuk A.G."/>
        </authorList>
    </citation>
    <scope>NUCLEOTIDE SEQUENCE [LARGE SCALE GENOMIC DNA]</scope>
    <source>
        <strain evidence="1 2">14F</strain>
    </source>
</reference>
<gene>
    <name evidence="1" type="ORF">SJI18_14415</name>
</gene>
<evidence type="ECO:0000313" key="2">
    <source>
        <dbReference type="Proteomes" id="UP001498469"/>
    </source>
</evidence>
<keyword evidence="2" id="KW-1185">Reference proteome</keyword>
<organism evidence="1 2">
    <name type="scientific">Clostridium frigoriphilum</name>
    <dbReference type="NCBI Taxonomy" id="443253"/>
    <lineage>
        <taxon>Bacteria</taxon>
        <taxon>Bacillati</taxon>
        <taxon>Bacillota</taxon>
        <taxon>Clostridia</taxon>
        <taxon>Eubacteriales</taxon>
        <taxon>Clostridiaceae</taxon>
        <taxon>Clostridium</taxon>
    </lineage>
</organism>
<evidence type="ECO:0000313" key="1">
    <source>
        <dbReference type="EMBL" id="MEF2113499.1"/>
    </source>
</evidence>
<sequence length="79" mass="9161">MGRHKQMPGSTYEVIYQDNHEATVKCAYLCLYCKQDTAAQITVYSDDFDLLNSGGFFEPLECEYCNKTSDVRFWSSQRI</sequence>
<proteinExistence type="predicted"/>
<accession>A0ABU7URN4</accession>
<dbReference type="Proteomes" id="UP001498469">
    <property type="component" value="Unassembled WGS sequence"/>
</dbReference>
<protein>
    <submittedName>
        <fullName evidence="1">Uncharacterized protein</fullName>
    </submittedName>
</protein>